<dbReference type="eggNOG" id="KOG1441">
    <property type="taxonomic scope" value="Eukaryota"/>
</dbReference>
<feature type="transmembrane region" description="Helical" evidence="5">
    <location>
        <begin position="386"/>
        <end position="406"/>
    </location>
</feature>
<keyword evidence="4 5" id="KW-0472">Membrane</keyword>
<dbReference type="InterPro" id="IPR037185">
    <property type="entry name" value="EmrE-like"/>
</dbReference>
<gene>
    <name evidence="7" type="ORF">PGUG_02930</name>
</gene>
<feature type="transmembrane region" description="Helical" evidence="5">
    <location>
        <begin position="360"/>
        <end position="380"/>
    </location>
</feature>
<protein>
    <recommendedName>
        <fullName evidence="6">Sugar phosphate transporter domain-containing protein</fullName>
    </recommendedName>
</protein>
<dbReference type="GO" id="GO:0005783">
    <property type="term" value="C:endoplasmic reticulum"/>
    <property type="evidence" value="ECO:0007669"/>
    <property type="project" value="EnsemblFungi"/>
</dbReference>
<evidence type="ECO:0000256" key="4">
    <source>
        <dbReference type="ARBA" id="ARBA00023136"/>
    </source>
</evidence>
<dbReference type="OMA" id="FWYTVSS"/>
<keyword evidence="3 5" id="KW-1133">Transmembrane helix</keyword>
<evidence type="ECO:0000256" key="3">
    <source>
        <dbReference type="ARBA" id="ARBA00022989"/>
    </source>
</evidence>
<dbReference type="GeneID" id="5127238"/>
<evidence type="ECO:0000313" key="7">
    <source>
        <dbReference type="EMBL" id="EDK38832.2"/>
    </source>
</evidence>
<dbReference type="InterPro" id="IPR050186">
    <property type="entry name" value="TPT_transporter"/>
</dbReference>
<dbReference type="SUPFAM" id="SSF103481">
    <property type="entry name" value="Multidrug resistance efflux transporter EmrE"/>
    <property type="match status" value="2"/>
</dbReference>
<feature type="transmembrane region" description="Helical" evidence="5">
    <location>
        <begin position="222"/>
        <end position="242"/>
    </location>
</feature>
<organism evidence="7 8">
    <name type="scientific">Meyerozyma guilliermondii (strain ATCC 6260 / CBS 566 / DSM 6381 / JCM 1539 / NBRC 10279 / NRRL Y-324)</name>
    <name type="common">Yeast</name>
    <name type="synonym">Candida guilliermondii</name>
    <dbReference type="NCBI Taxonomy" id="294746"/>
    <lineage>
        <taxon>Eukaryota</taxon>
        <taxon>Fungi</taxon>
        <taxon>Dikarya</taxon>
        <taxon>Ascomycota</taxon>
        <taxon>Saccharomycotina</taxon>
        <taxon>Pichiomycetes</taxon>
        <taxon>Debaryomycetaceae</taxon>
        <taxon>Meyerozyma</taxon>
    </lineage>
</organism>
<feature type="transmembrane region" description="Helical" evidence="5">
    <location>
        <begin position="295"/>
        <end position="316"/>
    </location>
</feature>
<evidence type="ECO:0000256" key="5">
    <source>
        <dbReference type="SAM" id="Phobius"/>
    </source>
</evidence>
<dbReference type="InParanoid" id="A5DI29"/>
<dbReference type="KEGG" id="pgu:PGUG_02930"/>
<keyword evidence="8" id="KW-1185">Reference proteome</keyword>
<evidence type="ECO:0000256" key="1">
    <source>
        <dbReference type="ARBA" id="ARBA00004141"/>
    </source>
</evidence>
<dbReference type="Pfam" id="PF03151">
    <property type="entry name" value="TPT"/>
    <property type="match status" value="1"/>
</dbReference>
<dbReference type="AlphaFoldDB" id="A5DI29"/>
<dbReference type="FunCoup" id="A5DI29">
    <property type="interactions" value="543"/>
</dbReference>
<feature type="domain" description="Sugar phosphate transporter" evidence="6">
    <location>
        <begin position="86"/>
        <end position="403"/>
    </location>
</feature>
<dbReference type="STRING" id="294746.A5DI29"/>
<dbReference type="HOGENOM" id="CLU_019048_4_1_1"/>
<feature type="transmembrane region" description="Helical" evidence="5">
    <location>
        <begin position="195"/>
        <end position="215"/>
    </location>
</feature>
<dbReference type="PANTHER" id="PTHR11132">
    <property type="entry name" value="SOLUTE CARRIER FAMILY 35"/>
    <property type="match status" value="1"/>
</dbReference>
<accession>A5DI29</accession>
<evidence type="ECO:0000313" key="8">
    <source>
        <dbReference type="Proteomes" id="UP000001997"/>
    </source>
</evidence>
<feature type="transmembrane region" description="Helical" evidence="5">
    <location>
        <begin position="81"/>
        <end position="101"/>
    </location>
</feature>
<feature type="transmembrane region" description="Helical" evidence="5">
    <location>
        <begin position="156"/>
        <end position="175"/>
    </location>
</feature>
<dbReference type="Proteomes" id="UP000001997">
    <property type="component" value="Unassembled WGS sequence"/>
</dbReference>
<sequence>MYSASINPNYSSTNLLQINGDKKEDFKRPQFQQQFSFPSTFTLTPPLSKVSSPVHEQSSPFSTKNASWFQQIRSRFAWSEFDPRVVGLCFLWYIVSIFSSNSTKMILSQFSHPVTLTECQFLLNIVLSVALLKLVMVFDAAKAFPPGCIPPLNASIFKILSPTPLILSTTVPMGVFQFTGQLTSHKATSLVPVSLVHTIKALSPIVTVAIFRLFFGIRYKTISYISLFPLVAGVILACYRPKHSENQSHYGSGLFYASVSMLIFVSQNIFAKARLTYNSDALPLNKTKKDKVDKLTILLYCSLVGFVLTLPIYAYSEFRNPRISIFDITTKVAILIVLNGVSHFAQTFTAFQILGLMSPVNYTIASLMKRIFIIVIAYLWESKSISPRQIVGLCLTIVGLYCYEIWGGEKRPHSKSS</sequence>
<dbReference type="OrthoDB" id="1588579at2759"/>
<reference evidence="7 8" key="1">
    <citation type="journal article" date="2009" name="Nature">
        <title>Evolution of pathogenicity and sexual reproduction in eight Candida genomes.</title>
        <authorList>
            <person name="Butler G."/>
            <person name="Rasmussen M.D."/>
            <person name="Lin M.F."/>
            <person name="Santos M.A."/>
            <person name="Sakthikumar S."/>
            <person name="Munro C.A."/>
            <person name="Rheinbay E."/>
            <person name="Grabherr M."/>
            <person name="Forche A."/>
            <person name="Reedy J.L."/>
            <person name="Agrafioti I."/>
            <person name="Arnaud M.B."/>
            <person name="Bates S."/>
            <person name="Brown A.J."/>
            <person name="Brunke S."/>
            <person name="Costanzo M.C."/>
            <person name="Fitzpatrick D.A."/>
            <person name="de Groot P.W."/>
            <person name="Harris D."/>
            <person name="Hoyer L.L."/>
            <person name="Hube B."/>
            <person name="Klis F.M."/>
            <person name="Kodira C."/>
            <person name="Lennard N."/>
            <person name="Logue M.E."/>
            <person name="Martin R."/>
            <person name="Neiman A.M."/>
            <person name="Nikolaou E."/>
            <person name="Quail M.A."/>
            <person name="Quinn J."/>
            <person name="Santos M.C."/>
            <person name="Schmitzberger F.F."/>
            <person name="Sherlock G."/>
            <person name="Shah P."/>
            <person name="Silverstein K.A."/>
            <person name="Skrzypek M.S."/>
            <person name="Soll D."/>
            <person name="Staggs R."/>
            <person name="Stansfield I."/>
            <person name="Stumpf M.P."/>
            <person name="Sudbery P.E."/>
            <person name="Srikantha T."/>
            <person name="Zeng Q."/>
            <person name="Berman J."/>
            <person name="Berriman M."/>
            <person name="Heitman J."/>
            <person name="Gow N.A."/>
            <person name="Lorenz M.C."/>
            <person name="Birren B.W."/>
            <person name="Kellis M."/>
            <person name="Cuomo C.A."/>
        </authorList>
    </citation>
    <scope>NUCLEOTIDE SEQUENCE [LARGE SCALE GENOMIC DNA]</scope>
    <source>
        <strain evidence="8">ATCC 6260 / CBS 566 / DSM 6381 / JCM 1539 / NBRC 10279 / NRRL Y-324</strain>
    </source>
</reference>
<dbReference type="GO" id="GO:0006888">
    <property type="term" value="P:endoplasmic reticulum to Golgi vesicle-mediated transport"/>
    <property type="evidence" value="ECO:0007669"/>
    <property type="project" value="EnsemblFungi"/>
</dbReference>
<feature type="transmembrane region" description="Helical" evidence="5">
    <location>
        <begin position="254"/>
        <end position="275"/>
    </location>
</feature>
<feature type="transmembrane region" description="Helical" evidence="5">
    <location>
        <begin position="328"/>
        <end position="348"/>
    </location>
</feature>
<dbReference type="RefSeq" id="XP_001485201.2">
    <property type="nucleotide sequence ID" value="XM_001485151.1"/>
</dbReference>
<dbReference type="EMBL" id="CH408157">
    <property type="protein sequence ID" value="EDK38832.2"/>
    <property type="molecule type" value="Genomic_DNA"/>
</dbReference>
<evidence type="ECO:0000256" key="2">
    <source>
        <dbReference type="ARBA" id="ARBA00022692"/>
    </source>
</evidence>
<dbReference type="VEuPathDB" id="FungiDB:PGUG_02930"/>
<dbReference type="InterPro" id="IPR004853">
    <property type="entry name" value="Sugar_P_trans_dom"/>
</dbReference>
<feature type="transmembrane region" description="Helical" evidence="5">
    <location>
        <begin position="121"/>
        <end position="144"/>
    </location>
</feature>
<evidence type="ECO:0000259" key="6">
    <source>
        <dbReference type="Pfam" id="PF03151"/>
    </source>
</evidence>
<dbReference type="GO" id="GO:0016020">
    <property type="term" value="C:membrane"/>
    <property type="evidence" value="ECO:0007669"/>
    <property type="project" value="UniProtKB-SubCell"/>
</dbReference>
<name>A5DI29_PICGU</name>
<comment type="subcellular location">
    <subcellularLocation>
        <location evidence="1">Membrane</location>
        <topology evidence="1">Multi-pass membrane protein</topology>
    </subcellularLocation>
</comment>
<keyword evidence="2 5" id="KW-0812">Transmembrane</keyword>
<proteinExistence type="predicted"/>